<dbReference type="GO" id="GO:0005634">
    <property type="term" value="C:nucleus"/>
    <property type="evidence" value="ECO:0007669"/>
    <property type="project" value="TreeGrafter"/>
</dbReference>
<dbReference type="Gene3D" id="3.30.1600.10">
    <property type="entry name" value="SIR2/SIRT2 'Small Domain"/>
    <property type="match status" value="1"/>
</dbReference>
<dbReference type="GO" id="GO:0005739">
    <property type="term" value="C:mitochondrion"/>
    <property type="evidence" value="ECO:0007669"/>
    <property type="project" value="UniProtKB-SubCell"/>
</dbReference>
<evidence type="ECO:0000256" key="1">
    <source>
        <dbReference type="ARBA" id="ARBA00022679"/>
    </source>
</evidence>
<keyword evidence="3" id="KW-0496">Mitochondrion</keyword>
<keyword evidence="2 3" id="KW-0520">NAD</keyword>
<dbReference type="InterPro" id="IPR026590">
    <property type="entry name" value="Ssirtuin_cat_dom"/>
</dbReference>
<dbReference type="GO" id="GO:0070403">
    <property type="term" value="F:NAD+ binding"/>
    <property type="evidence" value="ECO:0007669"/>
    <property type="project" value="UniProtKB-UniRule"/>
</dbReference>
<feature type="binding site" evidence="3">
    <location>
        <position position="144"/>
    </location>
    <ligand>
        <name>Zn(2+)</name>
        <dbReference type="ChEBI" id="CHEBI:29105"/>
    </ligand>
</feature>
<evidence type="ECO:0000313" key="7">
    <source>
        <dbReference type="Proteomes" id="UP000419144"/>
    </source>
</evidence>
<organism evidence="6 7">
    <name type="scientific">Leishmania tarentolae</name>
    <name type="common">Sauroleishmania tarentolae</name>
    <dbReference type="NCBI Taxonomy" id="5689"/>
    <lineage>
        <taxon>Eukaryota</taxon>
        <taxon>Discoba</taxon>
        <taxon>Euglenozoa</taxon>
        <taxon>Kinetoplastea</taxon>
        <taxon>Metakinetoplastina</taxon>
        <taxon>Trypanosomatida</taxon>
        <taxon>Trypanosomatidae</taxon>
        <taxon>Leishmaniinae</taxon>
        <taxon>Leishmania</taxon>
        <taxon>lizard Leishmania</taxon>
    </lineage>
</organism>
<keyword evidence="3" id="KW-0862">Zinc</keyword>
<evidence type="ECO:0000313" key="6">
    <source>
        <dbReference type="EMBL" id="GET92272.1"/>
    </source>
</evidence>
<dbReference type="GO" id="GO:0008270">
    <property type="term" value="F:zinc ion binding"/>
    <property type="evidence" value="ECO:0007669"/>
    <property type="project" value="UniProtKB-UniRule"/>
</dbReference>
<dbReference type="Gene3D" id="3.40.50.1220">
    <property type="entry name" value="TPP-binding domain"/>
    <property type="match status" value="1"/>
</dbReference>
<evidence type="ECO:0000256" key="3">
    <source>
        <dbReference type="HAMAP-Rule" id="MF_03160"/>
    </source>
</evidence>
<keyword evidence="7" id="KW-1185">Reference proteome</keyword>
<dbReference type="GO" id="GO:0017136">
    <property type="term" value="F:histone deacetylase activity, NAD-dependent"/>
    <property type="evidence" value="ECO:0007669"/>
    <property type="project" value="TreeGrafter"/>
</dbReference>
<dbReference type="PANTHER" id="PTHR11085:SF4">
    <property type="entry name" value="NAD-DEPENDENT PROTEIN DEACYLASE"/>
    <property type="match status" value="1"/>
</dbReference>
<dbReference type="GO" id="GO:0036054">
    <property type="term" value="F:protein-malonyllysine demalonylase activity"/>
    <property type="evidence" value="ECO:0007669"/>
    <property type="project" value="UniProtKB-UniRule"/>
</dbReference>
<feature type="domain" description="Deacetylase sirtuin-type" evidence="5">
    <location>
        <begin position="1"/>
        <end position="239"/>
    </location>
</feature>
<dbReference type="InterPro" id="IPR026591">
    <property type="entry name" value="Sirtuin_cat_small_dom_sf"/>
</dbReference>
<dbReference type="VEuPathDB" id="TriTrypDB:LtaPh_3419900"/>
<dbReference type="NCBIfam" id="NF001755">
    <property type="entry name" value="PRK00481.1-5"/>
    <property type="match status" value="1"/>
</dbReference>
<dbReference type="Proteomes" id="UP000419144">
    <property type="component" value="Unassembled WGS sequence"/>
</dbReference>
<proteinExistence type="inferred from homology"/>
<dbReference type="InterPro" id="IPR050134">
    <property type="entry name" value="NAD-dep_sirtuin_deacylases"/>
</dbReference>
<comment type="catalytic activity">
    <reaction evidence="3">
        <text>N(6)-glutaryl-L-lysyl-[protein] + NAD(+) + H2O = 2''-O-glutaryl-ADP-D-ribose + nicotinamide + L-lysyl-[protein]</text>
        <dbReference type="Rhea" id="RHEA:47664"/>
        <dbReference type="Rhea" id="RHEA-COMP:9752"/>
        <dbReference type="Rhea" id="RHEA-COMP:11875"/>
        <dbReference type="ChEBI" id="CHEBI:15377"/>
        <dbReference type="ChEBI" id="CHEBI:17154"/>
        <dbReference type="ChEBI" id="CHEBI:29969"/>
        <dbReference type="ChEBI" id="CHEBI:57540"/>
        <dbReference type="ChEBI" id="CHEBI:87828"/>
        <dbReference type="ChEBI" id="CHEBI:87829"/>
    </reaction>
</comment>
<comment type="subcellular location">
    <subcellularLocation>
        <location evidence="3">Mitochondrion</location>
    </subcellularLocation>
</comment>
<comment type="domain">
    <text evidence="3">In contrast to class I sirtuins, class III sirtuins have only weak deacetylase activity. Difference in substrate specificity is probably due to a larger hydrophobic pocket with 2 residues (Tyr-56 and Arg-59) that bind to malonylated and succinylated substrates and define the specificity.</text>
</comment>
<comment type="caution">
    <text evidence="3 4">Lacks conserved residue(s) required for the propagation of feature annotation.</text>
</comment>
<feature type="active site" description="Proton acceptor" evidence="3">
    <location>
        <position position="113"/>
    </location>
</feature>
<feature type="binding site" evidence="3">
    <location>
        <begin position="95"/>
        <end position="98"/>
    </location>
    <ligand>
        <name>NAD(+)</name>
        <dbReference type="ChEBI" id="CHEBI:57540"/>
    </ligand>
</feature>
<evidence type="ECO:0000256" key="2">
    <source>
        <dbReference type="ARBA" id="ARBA00023027"/>
    </source>
</evidence>
<dbReference type="Pfam" id="PF02146">
    <property type="entry name" value="SIR2"/>
    <property type="match status" value="1"/>
</dbReference>
<comment type="cofactor">
    <cofactor evidence="3">
        <name>Zn(2+)</name>
        <dbReference type="ChEBI" id="CHEBI:29105"/>
    </cofactor>
    <text evidence="3">Binds 1 zinc ion per subunit.</text>
</comment>
<dbReference type="CDD" id="cd01412">
    <property type="entry name" value="SIRT5_Af1_CobB"/>
    <property type="match status" value="1"/>
</dbReference>
<dbReference type="InterPro" id="IPR003000">
    <property type="entry name" value="Sirtuin"/>
</dbReference>
<evidence type="ECO:0000259" key="5">
    <source>
        <dbReference type="PROSITE" id="PS50305"/>
    </source>
</evidence>
<dbReference type="PROSITE" id="PS50305">
    <property type="entry name" value="SIRTUIN"/>
    <property type="match status" value="1"/>
</dbReference>
<name>A0A640KRV8_LEITA</name>
<dbReference type="AlphaFoldDB" id="A0A640KRV8"/>
<dbReference type="OrthoDB" id="424302at2759"/>
<comment type="catalytic activity">
    <reaction evidence="3">
        <text>N(6)-succinyl-L-lysyl-[protein] + NAD(+) + H2O = 2''-O-succinyl-ADP-D-ribose + nicotinamide + L-lysyl-[protein]</text>
        <dbReference type="Rhea" id="RHEA:47668"/>
        <dbReference type="Rhea" id="RHEA-COMP:9752"/>
        <dbReference type="Rhea" id="RHEA-COMP:11877"/>
        <dbReference type="ChEBI" id="CHEBI:15377"/>
        <dbReference type="ChEBI" id="CHEBI:17154"/>
        <dbReference type="ChEBI" id="CHEBI:29969"/>
        <dbReference type="ChEBI" id="CHEBI:57540"/>
        <dbReference type="ChEBI" id="CHEBI:87830"/>
        <dbReference type="ChEBI" id="CHEBI:87832"/>
    </reaction>
</comment>
<dbReference type="SUPFAM" id="SSF52467">
    <property type="entry name" value="DHS-like NAD/FAD-binding domain"/>
    <property type="match status" value="1"/>
</dbReference>
<dbReference type="EC" id="2.3.1.-" evidence="3"/>
<dbReference type="PANTHER" id="PTHR11085">
    <property type="entry name" value="NAD-DEPENDENT PROTEIN DEACYLASE SIRTUIN-5, MITOCHONDRIAL-RELATED"/>
    <property type="match status" value="1"/>
</dbReference>
<dbReference type="EMBL" id="BLBS01000054">
    <property type="protein sequence ID" value="GET92272.1"/>
    <property type="molecule type" value="Genomic_DNA"/>
</dbReference>
<feature type="binding site" evidence="3">
    <location>
        <position position="56"/>
    </location>
    <ligand>
        <name>substrate</name>
    </ligand>
</feature>
<comment type="function">
    <text evidence="3">NAD-dependent lysine demalonylase, desuccinylase and deglutarylase that specifically removes malonyl, succinyl and glutaryl groups on target proteins. Has weak NAD-dependent protein deacetylase activity; however this activity may not be physiologically relevant in vivo.</text>
</comment>
<keyword evidence="1 3" id="KW-0808">Transferase</keyword>
<feature type="binding site" evidence="3">
    <location>
        <begin position="207"/>
        <end position="209"/>
    </location>
    <ligand>
        <name>NAD(+)</name>
        <dbReference type="ChEBI" id="CHEBI:57540"/>
    </ligand>
</feature>
<comment type="similarity">
    <text evidence="3">Belongs to the sirtuin family. Class III subfamily.</text>
</comment>
<gene>
    <name evidence="6" type="ORF">LtaPh_3419900</name>
</gene>
<dbReference type="InterPro" id="IPR029035">
    <property type="entry name" value="DHS-like_NAD/FAD-binding_dom"/>
</dbReference>
<protein>
    <recommendedName>
        <fullName evidence="3">NAD-dependent protein deacylase</fullName>
        <ecNumber evidence="3">2.3.1.-</ecNumber>
    </recommendedName>
    <alternativeName>
        <fullName evidence="3">Regulatory protein SIR2 homolog 5</fullName>
    </alternativeName>
</protein>
<dbReference type="HAMAP" id="MF_01121">
    <property type="entry name" value="Sirtuin_ClassIII"/>
    <property type="match status" value="1"/>
</dbReference>
<reference evidence="6" key="1">
    <citation type="submission" date="2019-11" db="EMBL/GenBank/DDBJ databases">
        <title>Leishmania tarentolae CDS.</title>
        <authorList>
            <person name="Goto Y."/>
            <person name="Yamagishi J."/>
        </authorList>
    </citation>
    <scope>NUCLEOTIDE SEQUENCE [LARGE SCALE GENOMIC DNA]</scope>
    <source>
        <strain evidence="6">Parrot Tar II</strain>
    </source>
</reference>
<dbReference type="InterPro" id="IPR027546">
    <property type="entry name" value="Sirtuin_class_III"/>
</dbReference>
<keyword evidence="3" id="KW-0479">Metal-binding</keyword>
<evidence type="ECO:0000256" key="4">
    <source>
        <dbReference type="PROSITE-ProRule" id="PRU00236"/>
    </source>
</evidence>
<comment type="catalytic activity">
    <reaction evidence="3">
        <text>N(6)-malonyl-L-lysyl-[protein] + NAD(+) + H2O = 2''-O-malonyl-ADP-D-ribose + nicotinamide + L-lysyl-[protein]</text>
        <dbReference type="Rhea" id="RHEA:47672"/>
        <dbReference type="Rhea" id="RHEA-COMP:9752"/>
        <dbReference type="Rhea" id="RHEA-COMP:11878"/>
        <dbReference type="ChEBI" id="CHEBI:15377"/>
        <dbReference type="ChEBI" id="CHEBI:17154"/>
        <dbReference type="ChEBI" id="CHEBI:29969"/>
        <dbReference type="ChEBI" id="CHEBI:57540"/>
        <dbReference type="ChEBI" id="CHEBI:87831"/>
        <dbReference type="ChEBI" id="CHEBI:87833"/>
    </reaction>
</comment>
<accession>A0A640KRV8</accession>
<feature type="binding site" evidence="3">
    <location>
        <begin position="181"/>
        <end position="183"/>
    </location>
    <ligand>
        <name>NAD(+)</name>
        <dbReference type="ChEBI" id="CHEBI:57540"/>
    </ligand>
</feature>
<feature type="binding site" evidence="3">
    <location>
        <position position="225"/>
    </location>
    <ligand>
        <name>NAD(+)</name>
        <dbReference type="ChEBI" id="CHEBI:57540"/>
    </ligand>
</feature>
<comment type="caution">
    <text evidence="6">The sequence shown here is derived from an EMBL/GenBank/DDBJ whole genome shotgun (WGS) entry which is preliminary data.</text>
</comment>
<dbReference type="GO" id="GO:0036055">
    <property type="term" value="F:protein-succinyllysine desuccinylase activity"/>
    <property type="evidence" value="ECO:0007669"/>
    <property type="project" value="UniProtKB-UniRule"/>
</dbReference>
<feature type="binding site" evidence="3">
    <location>
        <position position="59"/>
    </location>
    <ligand>
        <name>substrate</name>
    </ligand>
</feature>
<feature type="binding site" evidence="3">
    <location>
        <position position="121"/>
    </location>
    <ligand>
        <name>Zn(2+)</name>
        <dbReference type="ChEBI" id="CHEBI:29105"/>
    </ligand>
</feature>
<sequence>MKAFRCITILTGAGISHESGISTFRDSDGLWCNHRIEDVASLDAFRTNPGLVQRFYNERRRHLLLNSVKPNKAHAALARLEEKLRESTKVVIVTQNVDNLHERAGSKNVLHMHGELLKVRCTATGNIFEWHKDVLREVDRCPDCGLLGTLRPHIVWFGEVPLCMEEIEPLLRMTDLFVSIGTSGNVYPAAGFVKEAQLYGATTLELNLQEGANSLLFQESIYGKASDIVPAWVDRVLKGS</sequence>